<evidence type="ECO:0000313" key="3">
    <source>
        <dbReference type="Proteomes" id="UP000242877"/>
    </source>
</evidence>
<proteinExistence type="predicted"/>
<feature type="region of interest" description="Disordered" evidence="1">
    <location>
        <begin position="80"/>
        <end position="120"/>
    </location>
</feature>
<keyword evidence="3" id="KW-1185">Reference proteome</keyword>
<accession>A0A162I0W4</accession>
<dbReference type="OrthoDB" id="5352472at2759"/>
<protein>
    <submittedName>
        <fullName evidence="2">Uncharacterized protein</fullName>
    </submittedName>
</protein>
<name>A0A162I0W4_9EURO</name>
<feature type="region of interest" description="Disordered" evidence="1">
    <location>
        <begin position="181"/>
        <end position="202"/>
    </location>
</feature>
<dbReference type="VEuPathDB" id="FungiDB:AAP_05862"/>
<evidence type="ECO:0000256" key="1">
    <source>
        <dbReference type="SAM" id="MobiDB-lite"/>
    </source>
</evidence>
<evidence type="ECO:0000313" key="2">
    <source>
        <dbReference type="EMBL" id="KZZ87223.1"/>
    </source>
</evidence>
<gene>
    <name evidence="2" type="ORF">AAP_05862</name>
</gene>
<feature type="region of interest" description="Disordered" evidence="1">
    <location>
        <begin position="388"/>
        <end position="407"/>
    </location>
</feature>
<dbReference type="Proteomes" id="UP000242877">
    <property type="component" value="Unassembled WGS sequence"/>
</dbReference>
<dbReference type="AlphaFoldDB" id="A0A162I0W4"/>
<comment type="caution">
    <text evidence="2">The sequence shown here is derived from an EMBL/GenBank/DDBJ whole genome shotgun (WGS) entry which is preliminary data.</text>
</comment>
<dbReference type="EMBL" id="AZGZ01000037">
    <property type="protein sequence ID" value="KZZ87223.1"/>
    <property type="molecule type" value="Genomic_DNA"/>
</dbReference>
<organism evidence="2 3">
    <name type="scientific">Ascosphaera apis ARSEF 7405</name>
    <dbReference type="NCBI Taxonomy" id="392613"/>
    <lineage>
        <taxon>Eukaryota</taxon>
        <taxon>Fungi</taxon>
        <taxon>Dikarya</taxon>
        <taxon>Ascomycota</taxon>
        <taxon>Pezizomycotina</taxon>
        <taxon>Eurotiomycetes</taxon>
        <taxon>Eurotiomycetidae</taxon>
        <taxon>Onygenales</taxon>
        <taxon>Ascosphaeraceae</taxon>
        <taxon>Ascosphaera</taxon>
    </lineage>
</organism>
<reference evidence="2 3" key="1">
    <citation type="journal article" date="2016" name="Genome Biol. Evol.">
        <title>Divergent and convergent evolution of fungal pathogenicity.</title>
        <authorList>
            <person name="Shang Y."/>
            <person name="Xiao G."/>
            <person name="Zheng P."/>
            <person name="Cen K."/>
            <person name="Zhan S."/>
            <person name="Wang C."/>
        </authorList>
    </citation>
    <scope>NUCLEOTIDE SEQUENCE [LARGE SCALE GENOMIC DNA]</scope>
    <source>
        <strain evidence="2 3">ARSEF 7405</strain>
    </source>
</reference>
<feature type="compositionally biased region" description="Basic and acidic residues" evidence="1">
    <location>
        <begin position="86"/>
        <end position="98"/>
    </location>
</feature>
<sequence>MPNVLLPATAAAYAPRAPPQIILHDPVDRWLTDTLKRAVHVKRPLNKTLQHTKFLRDLLGGPKAIWTLCSLALPRQEAGEACDMGGRSDDNGGRKNAEIDGEENVTSPLSPLSRADGKDGSAGDDVIKYQMLHMNAYVVHIDTVSSRQEIAFKLTQDTIDSLVEYYKQFGHLAFEEFLSEQMDGEEERENQNKRQKKQQQQHDCLPRVPTCEEDFVQDVNRFVFRTDIHAIEGIAEEGDGELLEGRAEKAMKAVKALFSREEVPMPIAAPAMPMSMSMSVASQQQQQFQPNFLLADPNDFGLSNDINYAMYGANDNFWDMAPMSSMATTETATTAVVEPTFASVVENSFSFYPSSPPDSYTAHSPFSSPPMSFRGATASTAVPDFALTSSHEFPSPSPPPSRRHPQPLMAPLAGVAGGCYPNYAQGQNQMAALFEEQASPISLSASAAATGPWYFGCGDLSMSEQMQGPGQEQLDMARFSVGSADTYQEGWQFI</sequence>